<dbReference type="NCBIfam" id="TIGR00074">
    <property type="entry name" value="hypC_hupF"/>
    <property type="match status" value="1"/>
</dbReference>
<evidence type="ECO:0000313" key="2">
    <source>
        <dbReference type="EMBL" id="TKD03343.1"/>
    </source>
</evidence>
<keyword evidence="3" id="KW-1185">Reference proteome</keyword>
<dbReference type="PROSITE" id="PS01097">
    <property type="entry name" value="HUPF_HYPC"/>
    <property type="match status" value="1"/>
</dbReference>
<name>A0A4V5PPC5_9BACT</name>
<dbReference type="GO" id="GO:0051604">
    <property type="term" value="P:protein maturation"/>
    <property type="evidence" value="ECO:0007669"/>
    <property type="project" value="TreeGrafter"/>
</dbReference>
<comment type="similarity">
    <text evidence="1">Belongs to the HupF/HypC family.</text>
</comment>
<protein>
    <submittedName>
        <fullName evidence="2">HypC/HybG/HupF family hydrogenase formation chaperone</fullName>
    </submittedName>
</protein>
<evidence type="ECO:0000256" key="1">
    <source>
        <dbReference type="ARBA" id="ARBA00006018"/>
    </source>
</evidence>
<dbReference type="RefSeq" id="WP_136931914.1">
    <property type="nucleotide sequence ID" value="NZ_SSMQ01000030.1"/>
</dbReference>
<proteinExistence type="inferred from homology"/>
<comment type="caution">
    <text evidence="2">The sequence shown here is derived from an EMBL/GenBank/DDBJ whole genome shotgun (WGS) entry which is preliminary data.</text>
</comment>
<reference evidence="2 3" key="1">
    <citation type="submission" date="2019-04" db="EMBL/GenBank/DDBJ databases">
        <authorList>
            <person name="Li Y."/>
            <person name="Wang J."/>
        </authorList>
    </citation>
    <scope>NUCLEOTIDE SEQUENCE [LARGE SCALE GENOMIC DNA]</scope>
    <source>
        <strain evidence="2 3">DSM 14668</strain>
    </source>
</reference>
<dbReference type="Pfam" id="PF01455">
    <property type="entry name" value="HupF_HypC"/>
    <property type="match status" value="1"/>
</dbReference>
<dbReference type="Gene3D" id="2.30.30.140">
    <property type="match status" value="1"/>
</dbReference>
<accession>A0A4V5PPC5</accession>
<evidence type="ECO:0000313" key="3">
    <source>
        <dbReference type="Proteomes" id="UP000309215"/>
    </source>
</evidence>
<dbReference type="EMBL" id="SSMQ01000030">
    <property type="protein sequence ID" value="TKD03343.1"/>
    <property type="molecule type" value="Genomic_DNA"/>
</dbReference>
<dbReference type="GO" id="GO:0005506">
    <property type="term" value="F:iron ion binding"/>
    <property type="evidence" value="ECO:0007669"/>
    <property type="project" value="TreeGrafter"/>
</dbReference>
<dbReference type="InterPro" id="IPR019812">
    <property type="entry name" value="Hydgase_assmbl_chp_CS"/>
</dbReference>
<dbReference type="OrthoDB" id="9806017at2"/>
<dbReference type="PRINTS" id="PR00445">
    <property type="entry name" value="HUPFHYPC"/>
</dbReference>
<dbReference type="GO" id="GO:1902670">
    <property type="term" value="F:carbon dioxide binding"/>
    <property type="evidence" value="ECO:0007669"/>
    <property type="project" value="TreeGrafter"/>
</dbReference>
<dbReference type="SUPFAM" id="SSF159127">
    <property type="entry name" value="HupF/HypC-like"/>
    <property type="match status" value="1"/>
</dbReference>
<dbReference type="Proteomes" id="UP000309215">
    <property type="component" value="Unassembled WGS sequence"/>
</dbReference>
<dbReference type="InterPro" id="IPR001109">
    <property type="entry name" value="Hydrogenase_HupF/HypC"/>
</dbReference>
<gene>
    <name evidence="2" type="ORF">E8A74_26735</name>
</gene>
<sequence length="86" mass="9325">MCLGVPGRILDVREGDLRVGHVAFGGVVRDVCLEYVPEAGEGDWVIVHVGFAISRIDEAEAARVFSYLEEIGDLGELGRRPEGRTA</sequence>
<dbReference type="AlphaFoldDB" id="A0A4V5PPC5"/>
<dbReference type="PANTHER" id="PTHR35177">
    <property type="entry name" value="HYDROGENASE MATURATION FACTOR HYBG"/>
    <property type="match status" value="1"/>
</dbReference>
<organism evidence="2 3">
    <name type="scientific">Polyangium fumosum</name>
    <dbReference type="NCBI Taxonomy" id="889272"/>
    <lineage>
        <taxon>Bacteria</taxon>
        <taxon>Pseudomonadati</taxon>
        <taxon>Myxococcota</taxon>
        <taxon>Polyangia</taxon>
        <taxon>Polyangiales</taxon>
        <taxon>Polyangiaceae</taxon>
        <taxon>Polyangium</taxon>
    </lineage>
</organism>
<dbReference type="PANTHER" id="PTHR35177:SF2">
    <property type="entry name" value="HYDROGENASE MATURATION FACTOR HYBG"/>
    <property type="match status" value="1"/>
</dbReference>